<accession>A0A0N9ERX0</accession>
<reference evidence="3 4" key="1">
    <citation type="journal article" date="2016" name="Genome Announc.">
        <title>Genome Sequences of Pseudomonas oryzihabitans Phage POR1 and Pseudomonas aeruginosa Phage PAE1.</title>
        <authorList>
            <person name="Dyson Z.A."/>
            <person name="Seviour R.J."/>
            <person name="Tucci J."/>
            <person name="Petrovski S."/>
        </authorList>
    </citation>
    <scope>NUCLEOTIDE SEQUENCE [LARGE SCALE GENOMIC DNA]</scope>
</reference>
<name>A0A0N9ERX0_9CAUD</name>
<keyword evidence="2" id="KW-0812">Transmembrane</keyword>
<feature type="region of interest" description="Disordered" evidence="1">
    <location>
        <begin position="1"/>
        <end position="25"/>
    </location>
</feature>
<protein>
    <submittedName>
        <fullName evidence="3">Uncharacterized protein</fullName>
    </submittedName>
</protein>
<organism evidence="3 4">
    <name type="scientific">Pseudomonas phage PAE1</name>
    <dbReference type="NCBI Taxonomy" id="1718273"/>
    <lineage>
        <taxon>Viruses</taxon>
        <taxon>Duplodnaviria</taxon>
        <taxon>Heunggongvirae</taxon>
        <taxon>Uroviricota</taxon>
        <taxon>Caudoviricetes</taxon>
        <taxon>Mesyanzhinovviridae</taxon>
        <taxon>Rabinowitzvirinae</taxon>
        <taxon>Yuavirus</taxon>
        <taxon>Yuavirus PAE1</taxon>
        <taxon>Pseudomonas virus PAE1</taxon>
    </lineage>
</organism>
<dbReference type="Proteomes" id="UP000204629">
    <property type="component" value="Segment"/>
</dbReference>
<evidence type="ECO:0000313" key="4">
    <source>
        <dbReference type="Proteomes" id="UP000204629"/>
    </source>
</evidence>
<evidence type="ECO:0000256" key="2">
    <source>
        <dbReference type="SAM" id="Phobius"/>
    </source>
</evidence>
<keyword evidence="2" id="KW-0472">Membrane</keyword>
<keyword evidence="2" id="KW-1133">Transmembrane helix</keyword>
<dbReference type="GeneID" id="26642094"/>
<dbReference type="KEGG" id="vg:26642094"/>
<proteinExistence type="predicted"/>
<evidence type="ECO:0000256" key="1">
    <source>
        <dbReference type="SAM" id="MobiDB-lite"/>
    </source>
</evidence>
<gene>
    <name evidence="3" type="ORF">PAE1_65</name>
</gene>
<dbReference type="EMBL" id="KT734862">
    <property type="protein sequence ID" value="ALF51565.1"/>
    <property type="molecule type" value="Genomic_DNA"/>
</dbReference>
<keyword evidence="4" id="KW-1185">Reference proteome</keyword>
<evidence type="ECO:0000313" key="3">
    <source>
        <dbReference type="EMBL" id="ALF51565.1"/>
    </source>
</evidence>
<feature type="transmembrane region" description="Helical" evidence="2">
    <location>
        <begin position="59"/>
        <end position="81"/>
    </location>
</feature>
<dbReference type="OrthoDB" id="24796at10239"/>
<dbReference type="RefSeq" id="YP_009215756.1">
    <property type="nucleotide sequence ID" value="NC_028980.1"/>
</dbReference>
<sequence>MNYKKPSAAYTGTRSRAAQNRKKSHEDLLREARCDSSLKSIAFGAMRGTLTRLCDHARWAAPLAFAVLLLWGLAGVFADYLDRPEVHISYLTRECVRVVNADGSPGSCGALPDRYERVWVE</sequence>